<keyword evidence="2" id="KW-1185">Reference proteome</keyword>
<gene>
    <name evidence="1" type="ORF">AN2V17_28500</name>
</gene>
<protein>
    <submittedName>
        <fullName evidence="1">Uncharacterized protein</fullName>
    </submittedName>
</protein>
<evidence type="ECO:0000313" key="2">
    <source>
        <dbReference type="Proteomes" id="UP001374599"/>
    </source>
</evidence>
<dbReference type="Proteomes" id="UP001374599">
    <property type="component" value="Unassembled WGS sequence"/>
</dbReference>
<reference evidence="1" key="1">
    <citation type="submission" date="2023-09" db="EMBL/GenBank/DDBJ databases">
        <title>Vallitalea sediminicola and Vallitalea maricola sp. nov., anaerobic bacteria isolated from marine sediment.</title>
        <authorList>
            <person name="Hirano S."/>
            <person name="Maeda A."/>
            <person name="Terahara T."/>
            <person name="Mori K."/>
            <person name="Hamada M."/>
            <person name="Matsumoto R."/>
            <person name="Kobayashi T."/>
        </authorList>
    </citation>
    <scope>NUCLEOTIDE SEQUENCE</scope>
    <source>
        <strain evidence="1">AN17-2</strain>
    </source>
</reference>
<name>A0ACB5ULG9_9FIRM</name>
<organism evidence="1 2">
    <name type="scientific">Vallitalea maricola</name>
    <dbReference type="NCBI Taxonomy" id="3074433"/>
    <lineage>
        <taxon>Bacteria</taxon>
        <taxon>Bacillati</taxon>
        <taxon>Bacillota</taxon>
        <taxon>Clostridia</taxon>
        <taxon>Lachnospirales</taxon>
        <taxon>Vallitaleaceae</taxon>
        <taxon>Vallitalea</taxon>
    </lineage>
</organism>
<dbReference type="EMBL" id="BTPU01000047">
    <property type="protein sequence ID" value="GMQ63616.1"/>
    <property type="molecule type" value="Genomic_DNA"/>
</dbReference>
<sequence>MNNFGSILKELRLANNLTQKEIGDYLGVSRATVGGYETKGKQPDYETLIALSKYFKVTIDYLLGNDNKFDMSKANNGLTIGKKLEDLVKEVENTKTIKFRGHAIDDLTKNIIQETLSYSKNMLYLSIKKKNKED</sequence>
<evidence type="ECO:0000313" key="1">
    <source>
        <dbReference type="EMBL" id="GMQ63616.1"/>
    </source>
</evidence>
<proteinExistence type="predicted"/>
<comment type="caution">
    <text evidence="1">The sequence shown here is derived from an EMBL/GenBank/DDBJ whole genome shotgun (WGS) entry which is preliminary data.</text>
</comment>
<accession>A0ACB5ULG9</accession>